<evidence type="ECO:0000313" key="1">
    <source>
        <dbReference type="EMBL" id="CAE6493923.1"/>
    </source>
</evidence>
<feature type="non-terminal residue" evidence="1">
    <location>
        <position position="1"/>
    </location>
</feature>
<dbReference type="Proteomes" id="UP000663853">
    <property type="component" value="Unassembled WGS sequence"/>
</dbReference>
<name>A0A8H3HBH4_9AGAM</name>
<sequence length="72" mass="7970">KEAATFGESARLPCEVWELMPTLDERIPIKWIMDSTKAVVTGGHDLTQHTVWRRPSNSTNVQIQGAGHLASV</sequence>
<proteinExistence type="predicted"/>
<organism evidence="1 2">
    <name type="scientific">Rhizoctonia solani</name>
    <dbReference type="NCBI Taxonomy" id="456999"/>
    <lineage>
        <taxon>Eukaryota</taxon>
        <taxon>Fungi</taxon>
        <taxon>Dikarya</taxon>
        <taxon>Basidiomycota</taxon>
        <taxon>Agaricomycotina</taxon>
        <taxon>Agaricomycetes</taxon>
        <taxon>Cantharellales</taxon>
        <taxon>Ceratobasidiaceae</taxon>
        <taxon>Rhizoctonia</taxon>
    </lineage>
</organism>
<evidence type="ECO:0000313" key="2">
    <source>
        <dbReference type="Proteomes" id="UP000663853"/>
    </source>
</evidence>
<comment type="caution">
    <text evidence="1">The sequence shown here is derived from an EMBL/GenBank/DDBJ whole genome shotgun (WGS) entry which is preliminary data.</text>
</comment>
<protein>
    <submittedName>
        <fullName evidence="1">Uncharacterized protein</fullName>
    </submittedName>
</protein>
<gene>
    <name evidence="1" type="ORF">RDB_LOCUS104438</name>
</gene>
<reference evidence="1" key="1">
    <citation type="submission" date="2021-01" db="EMBL/GenBank/DDBJ databases">
        <authorList>
            <person name="Kaushik A."/>
        </authorList>
    </citation>
    <scope>NUCLEOTIDE SEQUENCE</scope>
    <source>
        <strain evidence="1">AG6-10EEA</strain>
    </source>
</reference>
<accession>A0A8H3HBH4</accession>
<dbReference type="EMBL" id="CAJMXA010003336">
    <property type="protein sequence ID" value="CAE6493923.1"/>
    <property type="molecule type" value="Genomic_DNA"/>
</dbReference>
<dbReference type="AlphaFoldDB" id="A0A8H3HBH4"/>